<evidence type="ECO:0000313" key="2">
    <source>
        <dbReference type="EMBL" id="OGG57168.1"/>
    </source>
</evidence>
<proteinExistence type="predicted"/>
<comment type="caution">
    <text evidence="2">The sequence shown here is derived from an EMBL/GenBank/DDBJ whole genome shotgun (WGS) entry which is preliminary data.</text>
</comment>
<evidence type="ECO:0008006" key="4">
    <source>
        <dbReference type="Google" id="ProtNLM"/>
    </source>
</evidence>
<dbReference type="AlphaFoldDB" id="A0A1F6D6V6"/>
<accession>A0A1F6D6V6</accession>
<name>A0A1F6D6V6_HANXR</name>
<organism evidence="2 3">
    <name type="scientific">Handelsmanbacteria sp. (strain RIFCSPLOWO2_12_FULL_64_10)</name>
    <dbReference type="NCBI Taxonomy" id="1817868"/>
    <lineage>
        <taxon>Bacteria</taxon>
        <taxon>Candidatus Handelsmaniibacteriota</taxon>
    </lineage>
</organism>
<protein>
    <recommendedName>
        <fullName evidence="4">DUF4296 domain-containing protein</fullName>
    </recommendedName>
</protein>
<feature type="region of interest" description="Disordered" evidence="1">
    <location>
        <begin position="98"/>
        <end position="118"/>
    </location>
</feature>
<dbReference type="EMBL" id="MFKF01000012">
    <property type="protein sequence ID" value="OGG57168.1"/>
    <property type="molecule type" value="Genomic_DNA"/>
</dbReference>
<evidence type="ECO:0000256" key="1">
    <source>
        <dbReference type="SAM" id="MobiDB-lite"/>
    </source>
</evidence>
<gene>
    <name evidence="2" type="ORF">A3F84_04225</name>
</gene>
<reference evidence="2 3" key="1">
    <citation type="journal article" date="2016" name="Nat. Commun.">
        <title>Thousands of microbial genomes shed light on interconnected biogeochemical processes in an aquifer system.</title>
        <authorList>
            <person name="Anantharaman K."/>
            <person name="Brown C.T."/>
            <person name="Hug L.A."/>
            <person name="Sharon I."/>
            <person name="Castelle C.J."/>
            <person name="Probst A.J."/>
            <person name="Thomas B.C."/>
            <person name="Singh A."/>
            <person name="Wilkins M.J."/>
            <person name="Karaoz U."/>
            <person name="Brodie E.L."/>
            <person name="Williams K.H."/>
            <person name="Hubbard S.S."/>
            <person name="Banfield J.F."/>
        </authorList>
    </citation>
    <scope>NUCLEOTIDE SEQUENCE [LARGE SCALE GENOMIC DNA]</scope>
    <source>
        <strain evidence="3">RIFCSPLOWO2_12_FULL_64_10</strain>
    </source>
</reference>
<sequence>MSLFWRGLSILALLLRCSGRSSDPPMPEDRFVDLCVRMERLNRRYAASPDSLRLERENLLRAQGVQREDIERAIVWYRQRPDRGLRALEKIAERLEAEEKSRIQETGDRIQNEKPSRD</sequence>
<dbReference type="Proteomes" id="UP000178606">
    <property type="component" value="Unassembled WGS sequence"/>
</dbReference>
<evidence type="ECO:0000313" key="3">
    <source>
        <dbReference type="Proteomes" id="UP000178606"/>
    </source>
</evidence>